<dbReference type="Pfam" id="PF08011">
    <property type="entry name" value="PDDEXK_9"/>
    <property type="match status" value="1"/>
</dbReference>
<organism evidence="1 2">
    <name type="scientific">Enterocloster aldenensis</name>
    <dbReference type="NCBI Taxonomy" id="358742"/>
    <lineage>
        <taxon>Bacteria</taxon>
        <taxon>Bacillati</taxon>
        <taxon>Bacillota</taxon>
        <taxon>Clostridia</taxon>
        <taxon>Lachnospirales</taxon>
        <taxon>Lachnospiraceae</taxon>
        <taxon>Enterocloster</taxon>
    </lineage>
</organism>
<gene>
    <name evidence="1" type="ORF">G5B36_09685</name>
</gene>
<dbReference type="EMBL" id="JAAITT010000011">
    <property type="protein sequence ID" value="NSJ48967.1"/>
    <property type="molecule type" value="Genomic_DNA"/>
</dbReference>
<reference evidence="1 2" key="1">
    <citation type="journal article" date="2020" name="Cell Host Microbe">
        <title>Functional and Genomic Variation between Human-Derived Isolates of Lachnospiraceae Reveals Inter- and Intra-Species Diversity.</title>
        <authorList>
            <person name="Sorbara M.T."/>
            <person name="Littmann E.R."/>
            <person name="Fontana E."/>
            <person name="Moody T.U."/>
            <person name="Kohout C.E."/>
            <person name="Gjonbalaj M."/>
            <person name="Eaton V."/>
            <person name="Seok R."/>
            <person name="Leiner I.M."/>
            <person name="Pamer E.G."/>
        </authorList>
    </citation>
    <scope>NUCLEOTIDE SEQUENCE [LARGE SCALE GENOMIC DNA]</scope>
    <source>
        <strain evidence="1 2">MSK.1.17</strain>
    </source>
</reference>
<protein>
    <recommendedName>
        <fullName evidence="3">DUF91 domain-containing protein</fullName>
    </recommendedName>
</protein>
<accession>A0ABX2HIA0</accession>
<dbReference type="Proteomes" id="UP000669239">
    <property type="component" value="Unassembled WGS sequence"/>
</dbReference>
<comment type="caution">
    <text evidence="1">The sequence shown here is derived from an EMBL/GenBank/DDBJ whole genome shotgun (WGS) entry which is preliminary data.</text>
</comment>
<name>A0ABX2HIA0_9FIRM</name>
<keyword evidence="2" id="KW-1185">Reference proteome</keyword>
<dbReference type="InterPro" id="IPR012547">
    <property type="entry name" value="PDDEXK_9"/>
</dbReference>
<sequence>MDAKESFYYGFLLGVLGNMKDYIVRSDREGGRWRSDIVIRSLNVKCPPMILELKSAETYKELEEACDRALNQIKEKEYGSWLPEEGYTEVWNHGIAFYRKQCKIKVEHQDFA</sequence>
<evidence type="ECO:0000313" key="1">
    <source>
        <dbReference type="EMBL" id="NSJ48967.1"/>
    </source>
</evidence>
<dbReference type="RefSeq" id="WP_165640920.1">
    <property type="nucleotide sequence ID" value="NZ_JAAITT010000011.1"/>
</dbReference>
<proteinExistence type="predicted"/>
<evidence type="ECO:0008006" key="3">
    <source>
        <dbReference type="Google" id="ProtNLM"/>
    </source>
</evidence>
<evidence type="ECO:0000313" key="2">
    <source>
        <dbReference type="Proteomes" id="UP000669239"/>
    </source>
</evidence>